<dbReference type="Gene3D" id="1.10.10.10">
    <property type="entry name" value="Winged helix-like DNA-binding domain superfamily/Winged helix DNA-binding domain"/>
    <property type="match status" value="1"/>
</dbReference>
<comment type="caution">
    <text evidence="6">The sequence shown here is derived from an EMBL/GenBank/DDBJ whole genome shotgun (WGS) entry which is preliminary data.</text>
</comment>
<feature type="domain" description="HTH lysR-type" evidence="5">
    <location>
        <begin position="1"/>
        <end position="58"/>
    </location>
</feature>
<keyword evidence="4" id="KW-0804">Transcription</keyword>
<accession>A0ABV2Q667</accession>
<name>A0ABV2Q667_9BURK</name>
<dbReference type="SUPFAM" id="SSF46785">
    <property type="entry name" value="Winged helix' DNA-binding domain"/>
    <property type="match status" value="1"/>
</dbReference>
<keyword evidence="7" id="KW-1185">Reference proteome</keyword>
<keyword evidence="3 6" id="KW-0238">DNA-binding</keyword>
<evidence type="ECO:0000259" key="5">
    <source>
        <dbReference type="PROSITE" id="PS50931"/>
    </source>
</evidence>
<dbReference type="Gene3D" id="3.40.190.290">
    <property type="match status" value="1"/>
</dbReference>
<dbReference type="Proteomes" id="UP001549320">
    <property type="component" value="Unassembled WGS sequence"/>
</dbReference>
<evidence type="ECO:0000256" key="4">
    <source>
        <dbReference type="ARBA" id="ARBA00023163"/>
    </source>
</evidence>
<dbReference type="Pfam" id="PF03466">
    <property type="entry name" value="LysR_substrate"/>
    <property type="match status" value="1"/>
</dbReference>
<dbReference type="PANTHER" id="PTHR30537:SF3">
    <property type="entry name" value="TRANSCRIPTIONAL REGULATORY PROTEIN"/>
    <property type="match status" value="1"/>
</dbReference>
<evidence type="ECO:0000313" key="7">
    <source>
        <dbReference type="Proteomes" id="UP001549320"/>
    </source>
</evidence>
<protein>
    <submittedName>
        <fullName evidence="6">DNA-binding transcriptional LysR family regulator</fullName>
    </submittedName>
</protein>
<evidence type="ECO:0000256" key="3">
    <source>
        <dbReference type="ARBA" id="ARBA00023125"/>
    </source>
</evidence>
<proteinExistence type="inferred from homology"/>
<comment type="similarity">
    <text evidence="1">Belongs to the LysR transcriptional regulatory family.</text>
</comment>
<dbReference type="GO" id="GO:0003677">
    <property type="term" value="F:DNA binding"/>
    <property type="evidence" value="ECO:0007669"/>
    <property type="project" value="UniProtKB-KW"/>
</dbReference>
<gene>
    <name evidence="6" type="ORF">ABIE13_001173</name>
</gene>
<dbReference type="InterPro" id="IPR058163">
    <property type="entry name" value="LysR-type_TF_proteobact-type"/>
</dbReference>
<dbReference type="InterPro" id="IPR036390">
    <property type="entry name" value="WH_DNA-bd_sf"/>
</dbReference>
<dbReference type="SUPFAM" id="SSF53850">
    <property type="entry name" value="Periplasmic binding protein-like II"/>
    <property type="match status" value="1"/>
</dbReference>
<evidence type="ECO:0000256" key="1">
    <source>
        <dbReference type="ARBA" id="ARBA00009437"/>
    </source>
</evidence>
<dbReference type="RefSeq" id="WP_354441936.1">
    <property type="nucleotide sequence ID" value="NZ_JBEPSH010000002.1"/>
</dbReference>
<sequence length="300" mass="33242">MDWDLLRYFLELARTGKLTAAARRLDVDHTTVSRRVQALETKLRTTLFVRTSSGMELTEEGRLLLSDAEAMEAAASRVQGHTEQPANELGGVVRIGATEGFGSAVLAPYLASFAAAHPRLTIDLVAVSAVVSISRREADIVISLERPQRGRFVVTKLCDYVLLLYGAKKYLSNGPPLRSLQDLKQHSLIGYVDDLLFSKQLQFVNEIDPPERFTLRSTSVMAQLNAAAAGGGLCVLPAFLADQEPRLVPVLEKEVRFQRSFWMSMPEEVKQVPRIRITWDYLRDVIGAEQSLLLGTGKMG</sequence>
<dbReference type="PROSITE" id="PS50931">
    <property type="entry name" value="HTH_LYSR"/>
    <property type="match status" value="1"/>
</dbReference>
<dbReference type="Pfam" id="PF00126">
    <property type="entry name" value="HTH_1"/>
    <property type="match status" value="1"/>
</dbReference>
<dbReference type="PANTHER" id="PTHR30537">
    <property type="entry name" value="HTH-TYPE TRANSCRIPTIONAL REGULATOR"/>
    <property type="match status" value="1"/>
</dbReference>
<evidence type="ECO:0000313" key="6">
    <source>
        <dbReference type="EMBL" id="MET4576073.1"/>
    </source>
</evidence>
<evidence type="ECO:0000256" key="2">
    <source>
        <dbReference type="ARBA" id="ARBA00023015"/>
    </source>
</evidence>
<keyword evidence="2" id="KW-0805">Transcription regulation</keyword>
<dbReference type="InterPro" id="IPR005119">
    <property type="entry name" value="LysR_subst-bd"/>
</dbReference>
<dbReference type="EMBL" id="JBEPSH010000002">
    <property type="protein sequence ID" value="MET4576073.1"/>
    <property type="molecule type" value="Genomic_DNA"/>
</dbReference>
<organism evidence="6 7">
    <name type="scientific">Ottowia thiooxydans</name>
    <dbReference type="NCBI Taxonomy" id="219182"/>
    <lineage>
        <taxon>Bacteria</taxon>
        <taxon>Pseudomonadati</taxon>
        <taxon>Pseudomonadota</taxon>
        <taxon>Betaproteobacteria</taxon>
        <taxon>Burkholderiales</taxon>
        <taxon>Comamonadaceae</taxon>
        <taxon>Ottowia</taxon>
    </lineage>
</organism>
<dbReference type="InterPro" id="IPR000847">
    <property type="entry name" value="LysR_HTH_N"/>
</dbReference>
<reference evidence="6 7" key="1">
    <citation type="submission" date="2024-06" db="EMBL/GenBank/DDBJ databases">
        <title>Sorghum-associated microbial communities from plants grown in Nebraska, USA.</title>
        <authorList>
            <person name="Schachtman D."/>
        </authorList>
    </citation>
    <scope>NUCLEOTIDE SEQUENCE [LARGE SCALE GENOMIC DNA]</scope>
    <source>
        <strain evidence="6 7">2709</strain>
    </source>
</reference>
<dbReference type="InterPro" id="IPR036388">
    <property type="entry name" value="WH-like_DNA-bd_sf"/>
</dbReference>